<dbReference type="PANTHER" id="PTHR35091:SF2">
    <property type="entry name" value="FLAGELLAR PROTEIN FLIL"/>
    <property type="match status" value="1"/>
</dbReference>
<keyword evidence="11" id="KW-0282">Flagellum</keyword>
<keyword evidence="9 10" id="KW-0472">Membrane</keyword>
<reference evidence="11 12" key="1">
    <citation type="submission" date="2020-02" db="EMBL/GenBank/DDBJ databases">
        <title>Comparative genomics of sulfur disproportionating microorganisms.</title>
        <authorList>
            <person name="Ward L.M."/>
            <person name="Bertran E."/>
            <person name="Johnston D.T."/>
        </authorList>
    </citation>
    <scope>NUCLEOTIDE SEQUENCE [LARGE SCALE GENOMIC DNA]</scope>
    <source>
        <strain evidence="11 12">DSM 100025</strain>
    </source>
</reference>
<evidence type="ECO:0000256" key="10">
    <source>
        <dbReference type="RuleBase" id="RU364125"/>
    </source>
</evidence>
<keyword evidence="11" id="KW-0969">Cilium</keyword>
<evidence type="ECO:0000256" key="8">
    <source>
        <dbReference type="ARBA" id="ARBA00022989"/>
    </source>
</evidence>
<protein>
    <recommendedName>
        <fullName evidence="10">Flagellar protein FliL</fullName>
    </recommendedName>
</protein>
<keyword evidence="11" id="KW-0966">Cell projection</keyword>
<keyword evidence="8 10" id="KW-1133">Transmembrane helix</keyword>
<evidence type="ECO:0000256" key="9">
    <source>
        <dbReference type="ARBA" id="ARBA00023136"/>
    </source>
</evidence>
<comment type="function">
    <text evidence="1 10">Controls the rotational direction of flagella during chemotaxis.</text>
</comment>
<dbReference type="InterPro" id="IPR005503">
    <property type="entry name" value="FliL"/>
</dbReference>
<dbReference type="GO" id="GO:0006935">
    <property type="term" value="P:chemotaxis"/>
    <property type="evidence" value="ECO:0007669"/>
    <property type="project" value="UniProtKB-KW"/>
</dbReference>
<evidence type="ECO:0000256" key="6">
    <source>
        <dbReference type="ARBA" id="ARBA00022692"/>
    </source>
</evidence>
<keyword evidence="7 10" id="KW-0283">Flagellar rotation</keyword>
<dbReference type="EMBL" id="JAAGRR010000078">
    <property type="protein sequence ID" value="NDY42716.1"/>
    <property type="molecule type" value="Genomic_DNA"/>
</dbReference>
<comment type="caution">
    <text evidence="11">The sequence shown here is derived from an EMBL/GenBank/DDBJ whole genome shotgun (WGS) entry which is preliminary data.</text>
</comment>
<dbReference type="Proteomes" id="UP000469346">
    <property type="component" value="Unassembled WGS sequence"/>
</dbReference>
<comment type="similarity">
    <text evidence="3 10">Belongs to the FliL family.</text>
</comment>
<dbReference type="PANTHER" id="PTHR35091">
    <property type="entry name" value="FLAGELLAR PROTEIN FLIL"/>
    <property type="match status" value="1"/>
</dbReference>
<proteinExistence type="inferred from homology"/>
<comment type="subcellular location">
    <subcellularLocation>
        <location evidence="2">Cell membrane</location>
        <topology evidence="2">Single-pass membrane protein</topology>
    </subcellularLocation>
</comment>
<dbReference type="GO" id="GO:0009425">
    <property type="term" value="C:bacterial-type flagellum basal body"/>
    <property type="evidence" value="ECO:0007669"/>
    <property type="project" value="InterPro"/>
</dbReference>
<evidence type="ECO:0000256" key="1">
    <source>
        <dbReference type="ARBA" id="ARBA00002254"/>
    </source>
</evidence>
<evidence type="ECO:0000313" key="12">
    <source>
        <dbReference type="Proteomes" id="UP000469346"/>
    </source>
</evidence>
<evidence type="ECO:0000256" key="5">
    <source>
        <dbReference type="ARBA" id="ARBA00022500"/>
    </source>
</evidence>
<evidence type="ECO:0000256" key="7">
    <source>
        <dbReference type="ARBA" id="ARBA00022779"/>
    </source>
</evidence>
<dbReference type="GO" id="GO:0071978">
    <property type="term" value="P:bacterial-type flagellum-dependent swarming motility"/>
    <property type="evidence" value="ECO:0007669"/>
    <property type="project" value="TreeGrafter"/>
</dbReference>
<gene>
    <name evidence="11" type="ORF">G3N55_07665</name>
</gene>
<keyword evidence="4 10" id="KW-1003">Cell membrane</keyword>
<evidence type="ECO:0000256" key="2">
    <source>
        <dbReference type="ARBA" id="ARBA00004162"/>
    </source>
</evidence>
<evidence type="ECO:0000256" key="4">
    <source>
        <dbReference type="ARBA" id="ARBA00022475"/>
    </source>
</evidence>
<dbReference type="AlphaFoldDB" id="A0A6N9TW51"/>
<keyword evidence="6 10" id="KW-0812">Transmembrane</keyword>
<dbReference type="Pfam" id="PF03748">
    <property type="entry name" value="FliL"/>
    <property type="match status" value="1"/>
</dbReference>
<evidence type="ECO:0000313" key="11">
    <source>
        <dbReference type="EMBL" id="NDY42716.1"/>
    </source>
</evidence>
<feature type="transmembrane region" description="Helical" evidence="10">
    <location>
        <begin position="24"/>
        <end position="45"/>
    </location>
</feature>
<organism evidence="11 12">
    <name type="scientific">Dissulfurirhabdus thermomarina</name>
    <dbReference type="NCBI Taxonomy" id="1765737"/>
    <lineage>
        <taxon>Bacteria</taxon>
        <taxon>Deltaproteobacteria</taxon>
        <taxon>Dissulfurirhabdaceae</taxon>
        <taxon>Dissulfurirhabdus</taxon>
    </lineage>
</organism>
<dbReference type="GO" id="GO:0005886">
    <property type="term" value="C:plasma membrane"/>
    <property type="evidence" value="ECO:0007669"/>
    <property type="project" value="UniProtKB-SubCell"/>
</dbReference>
<name>A0A6N9TW51_DISTH</name>
<accession>A0A6N9TW51</accession>
<keyword evidence="5 10" id="KW-0145">Chemotaxis</keyword>
<keyword evidence="12" id="KW-1185">Reference proteome</keyword>
<dbReference type="RefSeq" id="WP_163298849.1">
    <property type="nucleotide sequence ID" value="NZ_JAAGRR010000078.1"/>
</dbReference>
<evidence type="ECO:0000256" key="3">
    <source>
        <dbReference type="ARBA" id="ARBA00008281"/>
    </source>
</evidence>
<sequence>MTAKEREETTEGAGQEQAQKKSPIFLILLVVLALAGAGAGAYFFFFSAPSDEELAKEIAQEKGALTQPRNTPKVGVLMPLEPFVVNLADPRARHFLKASITLELVDDSAKDDADRLLPRIRNDIIMLLTSQTMEDVITLEGKIRLRDQLIARVNRILGQGRVKNVYFAQFVVQ</sequence>